<dbReference type="PANTHER" id="PTHR33376">
    <property type="match status" value="1"/>
</dbReference>
<evidence type="ECO:0000256" key="1">
    <source>
        <dbReference type="ARBA" id="ARBA00022729"/>
    </source>
</evidence>
<dbReference type="NCBIfam" id="NF037995">
    <property type="entry name" value="TRAP_S1"/>
    <property type="match status" value="1"/>
</dbReference>
<evidence type="ECO:0000313" key="3">
    <source>
        <dbReference type="EMBL" id="MBA4613091.1"/>
    </source>
</evidence>
<keyword evidence="4" id="KW-1185">Reference proteome</keyword>
<dbReference type="PANTHER" id="PTHR33376:SF15">
    <property type="entry name" value="BLL6794 PROTEIN"/>
    <property type="match status" value="1"/>
</dbReference>
<sequence length="338" mass="36760">MTELNKRQFLGLAAGAAALCTPSILRAAGPTKLRFTNFAGPTSFLTNGIFRPAFDAIEAASDGTLKIDIYSGGSLASAADTYDAVRRGIADMGWGVTSYTPGRFKTATLVELPFEALTSKSASRGLWKLYQEDLLDGFKGVEVFSVMSSGIQHCHSTKDIDSLDGLAGERVRAAGSTAAMMWEAFGAIPVSLPVSTIAESLSKNTLRGSMNDWNALETWGILDFVKWHIDVPLGSSPCFLTINKKVFDSLPEVAQTALREHGGQRFNDFWGEQLDGENRRLRAVVAEMADHHILVPTAEQLGEWKKRIAPVTEKWVSENPNGERALELYTATLNEARG</sequence>
<reference evidence="3 4" key="2">
    <citation type="submission" date="2020-08" db="EMBL/GenBank/DDBJ databases">
        <title>Stappia taiwanensis sp. nov., isolated from a coastal thermal spring.</title>
        <authorList>
            <person name="Kampfer P."/>
        </authorList>
    </citation>
    <scope>NUCLEOTIDE SEQUENCE [LARGE SCALE GENOMIC DNA]</scope>
    <source>
        <strain evidence="3 4">DSM 23284</strain>
    </source>
</reference>
<dbReference type="GO" id="GO:0055085">
    <property type="term" value="P:transmembrane transport"/>
    <property type="evidence" value="ECO:0007669"/>
    <property type="project" value="InterPro"/>
</dbReference>
<dbReference type="Pfam" id="PF03480">
    <property type="entry name" value="DctP"/>
    <property type="match status" value="1"/>
</dbReference>
<comment type="caution">
    <text evidence="3">The sequence shown here is derived from an EMBL/GenBank/DDBJ whole genome shotgun (WGS) entry which is preliminary data.</text>
</comment>
<dbReference type="InterPro" id="IPR018389">
    <property type="entry name" value="DctP_fam"/>
</dbReference>
<reference evidence="3 4" key="1">
    <citation type="submission" date="2020-07" db="EMBL/GenBank/DDBJ databases">
        <authorList>
            <person name="Li M."/>
        </authorList>
    </citation>
    <scope>NUCLEOTIDE SEQUENCE [LARGE SCALE GENOMIC DNA]</scope>
    <source>
        <strain evidence="3 4">DSM 23284</strain>
    </source>
</reference>
<protein>
    <submittedName>
        <fullName evidence="3">TRAP transporter substrate-binding protein</fullName>
    </submittedName>
</protein>
<feature type="chain" id="PRO_5032483033" evidence="2">
    <location>
        <begin position="28"/>
        <end position="338"/>
    </location>
</feature>
<accession>A0A838XVP3</accession>
<dbReference type="CDD" id="cd13665">
    <property type="entry name" value="PBP2_TRAP_Dctp3_4"/>
    <property type="match status" value="1"/>
</dbReference>
<evidence type="ECO:0000313" key="4">
    <source>
        <dbReference type="Proteomes" id="UP000559404"/>
    </source>
</evidence>
<name>A0A838XVP3_9HYPH</name>
<dbReference type="Gene3D" id="3.40.190.170">
    <property type="entry name" value="Bacterial extracellular solute-binding protein, family 7"/>
    <property type="match status" value="1"/>
</dbReference>
<gene>
    <name evidence="3" type="ORF">H1W37_15625</name>
</gene>
<proteinExistence type="predicted"/>
<organism evidence="3 4">
    <name type="scientific">Stappia taiwanensis</name>
    <dbReference type="NCBI Taxonomy" id="992267"/>
    <lineage>
        <taxon>Bacteria</taxon>
        <taxon>Pseudomonadati</taxon>
        <taxon>Pseudomonadota</taxon>
        <taxon>Alphaproteobacteria</taxon>
        <taxon>Hyphomicrobiales</taxon>
        <taxon>Stappiaceae</taxon>
        <taxon>Stappia</taxon>
    </lineage>
</organism>
<evidence type="ECO:0000256" key="2">
    <source>
        <dbReference type="SAM" id="SignalP"/>
    </source>
</evidence>
<dbReference type="AlphaFoldDB" id="A0A838XVP3"/>
<feature type="signal peptide" evidence="2">
    <location>
        <begin position="1"/>
        <end position="27"/>
    </location>
</feature>
<keyword evidence="1 2" id="KW-0732">Signal</keyword>
<dbReference type="InterPro" id="IPR038404">
    <property type="entry name" value="TRAP_DctP_sf"/>
</dbReference>
<dbReference type="EMBL" id="JACEON010000015">
    <property type="protein sequence ID" value="MBA4613091.1"/>
    <property type="molecule type" value="Genomic_DNA"/>
</dbReference>
<dbReference type="RefSeq" id="WP_181761282.1">
    <property type="nucleotide sequence ID" value="NZ_BMCR01000007.1"/>
</dbReference>
<dbReference type="Proteomes" id="UP000559404">
    <property type="component" value="Unassembled WGS sequence"/>
</dbReference>